<dbReference type="InterPro" id="IPR036396">
    <property type="entry name" value="Cyt_P450_sf"/>
</dbReference>
<comment type="similarity">
    <text evidence="1">Belongs to the cytochrome P450 family.</text>
</comment>
<reference evidence="3" key="1">
    <citation type="journal article" date="2020" name="Fungal Divers.">
        <title>Resolving the Mortierellaceae phylogeny through synthesis of multi-gene phylogenetics and phylogenomics.</title>
        <authorList>
            <person name="Vandepol N."/>
            <person name="Liber J."/>
            <person name="Desiro A."/>
            <person name="Na H."/>
            <person name="Kennedy M."/>
            <person name="Barry K."/>
            <person name="Grigoriev I.V."/>
            <person name="Miller A.N."/>
            <person name="O'Donnell K."/>
            <person name="Stajich J.E."/>
            <person name="Bonito G."/>
        </authorList>
    </citation>
    <scope>NUCLEOTIDE SEQUENCE</scope>
    <source>
        <strain evidence="3">NRRL 2769</strain>
    </source>
</reference>
<dbReference type="PANTHER" id="PTHR24305:SF166">
    <property type="entry name" value="CYTOCHROME P450 12A4, MITOCHONDRIAL-RELATED"/>
    <property type="match status" value="1"/>
</dbReference>
<dbReference type="Pfam" id="PF00067">
    <property type="entry name" value="p450"/>
    <property type="match status" value="1"/>
</dbReference>
<keyword evidence="4" id="KW-1185">Reference proteome</keyword>
<protein>
    <recommendedName>
        <fullName evidence="5">Cytochrome p450</fullName>
    </recommendedName>
</protein>
<dbReference type="SUPFAM" id="SSF48264">
    <property type="entry name" value="Cytochrome P450"/>
    <property type="match status" value="1"/>
</dbReference>
<dbReference type="GO" id="GO:0020037">
    <property type="term" value="F:heme binding"/>
    <property type="evidence" value="ECO:0007669"/>
    <property type="project" value="InterPro"/>
</dbReference>
<evidence type="ECO:0000256" key="1">
    <source>
        <dbReference type="ARBA" id="ARBA00010617"/>
    </source>
</evidence>
<feature type="non-terminal residue" evidence="3">
    <location>
        <position position="1"/>
    </location>
</feature>
<dbReference type="Gene3D" id="1.10.630.10">
    <property type="entry name" value="Cytochrome P450"/>
    <property type="match status" value="1"/>
</dbReference>
<keyword evidence="2" id="KW-0472">Membrane</keyword>
<name>A0A9P6MIK2_9FUNG</name>
<dbReference type="EMBL" id="JAAAID010002994">
    <property type="protein sequence ID" value="KAG0001911.1"/>
    <property type="molecule type" value="Genomic_DNA"/>
</dbReference>
<evidence type="ECO:0000313" key="3">
    <source>
        <dbReference type="EMBL" id="KAG0001911.1"/>
    </source>
</evidence>
<dbReference type="Proteomes" id="UP000703661">
    <property type="component" value="Unassembled WGS sequence"/>
</dbReference>
<dbReference type="GO" id="GO:0005506">
    <property type="term" value="F:iron ion binding"/>
    <property type="evidence" value="ECO:0007669"/>
    <property type="project" value="InterPro"/>
</dbReference>
<evidence type="ECO:0000313" key="4">
    <source>
        <dbReference type="Proteomes" id="UP000703661"/>
    </source>
</evidence>
<feature type="transmembrane region" description="Helical" evidence="2">
    <location>
        <begin position="20"/>
        <end position="40"/>
    </location>
</feature>
<dbReference type="GO" id="GO:0004497">
    <property type="term" value="F:monooxygenase activity"/>
    <property type="evidence" value="ECO:0007669"/>
    <property type="project" value="InterPro"/>
</dbReference>
<dbReference type="GO" id="GO:0016705">
    <property type="term" value="F:oxidoreductase activity, acting on paired donors, with incorporation or reduction of molecular oxygen"/>
    <property type="evidence" value="ECO:0007669"/>
    <property type="project" value="InterPro"/>
</dbReference>
<dbReference type="PANTHER" id="PTHR24305">
    <property type="entry name" value="CYTOCHROME P450"/>
    <property type="match status" value="1"/>
</dbReference>
<dbReference type="InterPro" id="IPR050121">
    <property type="entry name" value="Cytochrome_P450_monoxygenase"/>
</dbReference>
<organism evidence="3 4">
    <name type="scientific">Entomortierella chlamydospora</name>
    <dbReference type="NCBI Taxonomy" id="101097"/>
    <lineage>
        <taxon>Eukaryota</taxon>
        <taxon>Fungi</taxon>
        <taxon>Fungi incertae sedis</taxon>
        <taxon>Mucoromycota</taxon>
        <taxon>Mortierellomycotina</taxon>
        <taxon>Mortierellomycetes</taxon>
        <taxon>Mortierellales</taxon>
        <taxon>Mortierellaceae</taxon>
        <taxon>Entomortierella</taxon>
    </lineage>
</organism>
<keyword evidence="2" id="KW-1133">Transmembrane helix</keyword>
<dbReference type="InterPro" id="IPR001128">
    <property type="entry name" value="Cyt_P450"/>
</dbReference>
<proteinExistence type="inferred from homology"/>
<comment type="caution">
    <text evidence="3">The sequence shown here is derived from an EMBL/GenBank/DDBJ whole genome shotgun (WGS) entry which is preliminary data.</text>
</comment>
<evidence type="ECO:0000256" key="2">
    <source>
        <dbReference type="SAM" id="Phobius"/>
    </source>
</evidence>
<gene>
    <name evidence="3" type="ORF">BGZ80_006056</name>
</gene>
<evidence type="ECO:0008006" key="5">
    <source>
        <dbReference type="Google" id="ProtNLM"/>
    </source>
</evidence>
<sequence>MPLASTLIGTASVNPMTTLGTAVTLLSSYIFYIAYIYPIYISPLRHIPGPPNKSKNNKYNIPFLGLFLDLLKEDAGVPQLKWVEKYGGIISYVGLFNSRRVFVADPKAIQHVFNTNSYNYIKNPRTVHLLSQIIGLGVLLVDGDVHKKQRKMLNPAFSVKHIKEMAPLMCIPAELMANIWLERVDQSEGKSIEFDITTDLGRATLDIIGLAGFGYNFNALTEPNNELSTAYRKILYTGSRLTQLMRLYVPYYTSLPTSDNNRRWEAIATIDRVSTRLIAEKRAQALTKDPTFGPDGELIESRDLMSILIKGNESVGSLEDGKLTDTELKDQILT</sequence>
<accession>A0A9P6MIK2</accession>
<dbReference type="AlphaFoldDB" id="A0A9P6MIK2"/>
<keyword evidence="2" id="KW-0812">Transmembrane</keyword>